<dbReference type="AlphaFoldDB" id="A0A9X3J0I3"/>
<keyword evidence="3" id="KW-1185">Reference proteome</keyword>
<gene>
    <name evidence="2" type="ORF">OV079_29820</name>
</gene>
<dbReference type="Proteomes" id="UP001150924">
    <property type="component" value="Unassembled WGS sequence"/>
</dbReference>
<comment type="caution">
    <text evidence="2">The sequence shown here is derived from an EMBL/GenBank/DDBJ whole genome shotgun (WGS) entry which is preliminary data.</text>
</comment>
<dbReference type="RefSeq" id="WP_267772364.1">
    <property type="nucleotide sequence ID" value="NZ_JAPNKE010000002.1"/>
</dbReference>
<feature type="compositionally biased region" description="Polar residues" evidence="1">
    <location>
        <begin position="172"/>
        <end position="183"/>
    </location>
</feature>
<accession>A0A9X3J0I3</accession>
<evidence type="ECO:0000313" key="2">
    <source>
        <dbReference type="EMBL" id="MCY1009689.1"/>
    </source>
</evidence>
<dbReference type="EMBL" id="JAPNKE010000002">
    <property type="protein sequence ID" value="MCY1009689.1"/>
    <property type="molecule type" value="Genomic_DNA"/>
</dbReference>
<feature type="compositionally biased region" description="Basic and acidic residues" evidence="1">
    <location>
        <begin position="196"/>
        <end position="206"/>
    </location>
</feature>
<evidence type="ECO:0000256" key="1">
    <source>
        <dbReference type="SAM" id="MobiDB-lite"/>
    </source>
</evidence>
<feature type="region of interest" description="Disordered" evidence="1">
    <location>
        <begin position="148"/>
        <end position="206"/>
    </location>
</feature>
<evidence type="ECO:0000313" key="3">
    <source>
        <dbReference type="Proteomes" id="UP001150924"/>
    </source>
</evidence>
<evidence type="ECO:0008006" key="4">
    <source>
        <dbReference type="Google" id="ProtNLM"/>
    </source>
</evidence>
<proteinExistence type="predicted"/>
<reference evidence="2" key="1">
    <citation type="submission" date="2022-11" db="EMBL/GenBank/DDBJ databases">
        <title>Minimal conservation of predation-associated metabolite biosynthetic gene clusters underscores biosynthetic potential of Myxococcota including descriptions for ten novel species: Archangium lansinium sp. nov., Myxococcus landrumus sp. nov., Nannocystis bai.</title>
        <authorList>
            <person name="Ahearne A."/>
            <person name="Stevens C."/>
            <person name="Phillips K."/>
        </authorList>
    </citation>
    <scope>NUCLEOTIDE SEQUENCE</scope>
    <source>
        <strain evidence="2">Na p29</strain>
    </source>
</reference>
<organism evidence="2 3">
    <name type="scientific">Nannocystis pusilla</name>
    <dbReference type="NCBI Taxonomy" id="889268"/>
    <lineage>
        <taxon>Bacteria</taxon>
        <taxon>Pseudomonadati</taxon>
        <taxon>Myxococcota</taxon>
        <taxon>Polyangia</taxon>
        <taxon>Nannocystales</taxon>
        <taxon>Nannocystaceae</taxon>
        <taxon>Nannocystis</taxon>
    </lineage>
</organism>
<protein>
    <recommendedName>
        <fullName evidence="4">DUF4189 domain-containing protein</fullName>
    </recommendedName>
</protein>
<name>A0A9X3J0I3_9BACT</name>
<sequence>MREERKSTPRASVLWLATCLAACGGGGGSEAAPSQPQGPKTEYRCSIQVAKKSSGELTGKGNGEDPAKADEAAWADVCAKLPEAERATCRDETKWSVSKSSMSASGGGPTTHSTTLTLVAIAPMFDGEASSAASSDEACEAALADACTKAGSPGDCLSAGYEKKGEARTKKTQMSKTNASRSCPWSRARRRRGRGRRPDGARARDP</sequence>